<proteinExistence type="predicted"/>
<protein>
    <submittedName>
        <fullName evidence="1">Uncharacterized protein</fullName>
    </submittedName>
</protein>
<keyword evidence="2" id="KW-1185">Reference proteome</keyword>
<accession>A0ACC6IIL6</accession>
<evidence type="ECO:0000313" key="1">
    <source>
        <dbReference type="EMBL" id="MDR6210518.1"/>
    </source>
</evidence>
<name>A0ACC6IIL6_9ACTN</name>
<dbReference type="Proteomes" id="UP001261666">
    <property type="component" value="Unassembled WGS sequence"/>
</dbReference>
<dbReference type="EMBL" id="JAVIZJ010000005">
    <property type="protein sequence ID" value="MDR6210518.1"/>
    <property type="molecule type" value="Genomic_DNA"/>
</dbReference>
<sequence>MDAPEDQPAGVVCAQCGRVLDLNSPDTTRLALLRDWDGDEGVPSWDGAVEDLFFEGEWTIRCVRPFCGPDHARAWMAAGHPLPDEWKRSIAQPSPDLGFDFGCFVVLVVLFLLACLVILGAAEAWRIIF</sequence>
<evidence type="ECO:0000313" key="2">
    <source>
        <dbReference type="Proteomes" id="UP001261666"/>
    </source>
</evidence>
<organism evidence="1 2">
    <name type="scientific">Nocardioides zeae</name>
    <dbReference type="NCBI Taxonomy" id="1457234"/>
    <lineage>
        <taxon>Bacteria</taxon>
        <taxon>Bacillati</taxon>
        <taxon>Actinomycetota</taxon>
        <taxon>Actinomycetes</taxon>
        <taxon>Propionibacteriales</taxon>
        <taxon>Nocardioidaceae</taxon>
        <taxon>Nocardioides</taxon>
    </lineage>
</organism>
<comment type="caution">
    <text evidence="1">The sequence shown here is derived from an EMBL/GenBank/DDBJ whole genome shotgun (WGS) entry which is preliminary data.</text>
</comment>
<reference evidence="1" key="1">
    <citation type="submission" date="2023-08" db="EMBL/GenBank/DDBJ databases">
        <title>Functional and genomic diversity of the sorghum phyllosphere microbiome.</title>
        <authorList>
            <person name="Shade A."/>
        </authorList>
    </citation>
    <scope>NUCLEOTIDE SEQUENCE</scope>
    <source>
        <strain evidence="1">SORGH_AS_0885</strain>
    </source>
</reference>
<gene>
    <name evidence="1" type="ORF">QE364_002229</name>
</gene>